<reference evidence="2 3" key="1">
    <citation type="submission" date="2017-04" db="EMBL/GenBank/DDBJ databases">
        <authorList>
            <person name="Afonso C.L."/>
            <person name="Miller P.J."/>
            <person name="Scott M.A."/>
            <person name="Spackman E."/>
            <person name="Goraichik I."/>
            <person name="Dimitrov K.M."/>
            <person name="Suarez D.L."/>
            <person name="Swayne D.E."/>
        </authorList>
    </citation>
    <scope>NUCLEOTIDE SEQUENCE [LARGE SCALE GENOMIC DNA]</scope>
    <source>
        <strain evidence="2 3">DSM 21164</strain>
    </source>
</reference>
<evidence type="ECO:0000313" key="3">
    <source>
        <dbReference type="Proteomes" id="UP000192360"/>
    </source>
</evidence>
<feature type="transmembrane region" description="Helical" evidence="1">
    <location>
        <begin position="17"/>
        <end position="43"/>
    </location>
</feature>
<feature type="transmembrane region" description="Helical" evidence="1">
    <location>
        <begin position="55"/>
        <end position="72"/>
    </location>
</feature>
<dbReference type="STRING" id="504486.SAMN05660703_1747"/>
<gene>
    <name evidence="2" type="ORF">SAMN05660703_1747</name>
</gene>
<sequence length="402" mass="45542">MNQVLKYISKLGFVNSIFILGTLLNIMSLGYLFGYIAIVLIFLRNSFLKAAVDRNLLLLFVFAIVYALFYATNAWKGSQFIVLYMFIPPTFYLWGKYMAGISVKTKTLFLVLIILTVIYSLPALISVTLNIIKGGFVQPERNIPMFWGGEIVSATQMAAFFVFNMCIPALLLVSYKEIPKILLMLLILIFILSVACVLRLGSRTQLAIIILSLLISLIIAAPKMSFKQNFKIYSVLMVIIFFITTQISFDLDSDMFASFAGRMKDDGAGDLASGGGRTRLWAKSLDNLVEHPLGWDLEEFGYSHNLWLDALRVGGIISFVLLILYFLKVFNLIRKIIMNKIVPIYFQILCLTYIVGFFSLFMVEPGIDGTFTLFILFCLFVGLIRQHYYDILENAVFESSTM</sequence>
<feature type="transmembrane region" description="Helical" evidence="1">
    <location>
        <begin position="310"/>
        <end position="330"/>
    </location>
</feature>
<evidence type="ECO:0008006" key="4">
    <source>
        <dbReference type="Google" id="ProtNLM"/>
    </source>
</evidence>
<feature type="transmembrane region" description="Helical" evidence="1">
    <location>
        <begin position="232"/>
        <end position="249"/>
    </location>
</feature>
<feature type="transmembrane region" description="Helical" evidence="1">
    <location>
        <begin position="78"/>
        <end position="95"/>
    </location>
</feature>
<organism evidence="2 3">
    <name type="scientific">Cellulophaga tyrosinoxydans</name>
    <dbReference type="NCBI Taxonomy" id="504486"/>
    <lineage>
        <taxon>Bacteria</taxon>
        <taxon>Pseudomonadati</taxon>
        <taxon>Bacteroidota</taxon>
        <taxon>Flavobacteriia</taxon>
        <taxon>Flavobacteriales</taxon>
        <taxon>Flavobacteriaceae</taxon>
        <taxon>Cellulophaga</taxon>
    </lineage>
</organism>
<feature type="transmembrane region" description="Helical" evidence="1">
    <location>
        <begin position="342"/>
        <end position="361"/>
    </location>
</feature>
<feature type="transmembrane region" description="Helical" evidence="1">
    <location>
        <begin position="151"/>
        <end position="174"/>
    </location>
</feature>
<dbReference type="OrthoDB" id="1175925at2"/>
<dbReference type="AlphaFoldDB" id="A0A1W2A2N2"/>
<proteinExistence type="predicted"/>
<feature type="transmembrane region" description="Helical" evidence="1">
    <location>
        <begin position="367"/>
        <end position="384"/>
    </location>
</feature>
<feature type="transmembrane region" description="Helical" evidence="1">
    <location>
        <begin position="206"/>
        <end position="225"/>
    </location>
</feature>
<evidence type="ECO:0000313" key="2">
    <source>
        <dbReference type="EMBL" id="SMC54886.1"/>
    </source>
</evidence>
<dbReference type="Proteomes" id="UP000192360">
    <property type="component" value="Unassembled WGS sequence"/>
</dbReference>
<feature type="transmembrane region" description="Helical" evidence="1">
    <location>
        <begin position="181"/>
        <end position="200"/>
    </location>
</feature>
<evidence type="ECO:0000256" key="1">
    <source>
        <dbReference type="SAM" id="Phobius"/>
    </source>
</evidence>
<accession>A0A1W2A2N2</accession>
<feature type="transmembrane region" description="Helical" evidence="1">
    <location>
        <begin position="107"/>
        <end position="131"/>
    </location>
</feature>
<keyword evidence="3" id="KW-1185">Reference proteome</keyword>
<dbReference type="EMBL" id="FWXO01000002">
    <property type="protein sequence ID" value="SMC54886.1"/>
    <property type="molecule type" value="Genomic_DNA"/>
</dbReference>
<keyword evidence="1" id="KW-0472">Membrane</keyword>
<name>A0A1W2A2N2_9FLAO</name>
<protein>
    <recommendedName>
        <fullName evidence="4">O-antigen ligase like membrane protein</fullName>
    </recommendedName>
</protein>
<dbReference type="RefSeq" id="WP_084061091.1">
    <property type="nucleotide sequence ID" value="NZ_FWXO01000002.1"/>
</dbReference>
<keyword evidence="1" id="KW-1133">Transmembrane helix</keyword>
<keyword evidence="1" id="KW-0812">Transmembrane</keyword>